<evidence type="ECO:0000313" key="9">
    <source>
        <dbReference type="Proteomes" id="UP000077755"/>
    </source>
</evidence>
<feature type="compositionally biased region" description="Gly residues" evidence="6">
    <location>
        <begin position="346"/>
        <end position="358"/>
    </location>
</feature>
<evidence type="ECO:0000256" key="6">
    <source>
        <dbReference type="SAM" id="MobiDB-lite"/>
    </source>
</evidence>
<gene>
    <name evidence="8" type="ORF">DCAR_0102510</name>
</gene>
<dbReference type="Pfam" id="PF00403">
    <property type="entry name" value="HMA"/>
    <property type="match status" value="1"/>
</dbReference>
<comment type="similarity">
    <text evidence="5">Belongs to the HIPP family.</text>
</comment>
<dbReference type="Gene3D" id="3.30.70.100">
    <property type="match status" value="1"/>
</dbReference>
<evidence type="ECO:0000256" key="1">
    <source>
        <dbReference type="ARBA" id="ARBA00004170"/>
    </source>
</evidence>
<feature type="compositionally biased region" description="Basic and acidic residues" evidence="6">
    <location>
        <begin position="94"/>
        <end position="103"/>
    </location>
</feature>
<dbReference type="AlphaFoldDB" id="A0AAF0W8K1"/>
<feature type="region of interest" description="Disordered" evidence="6">
    <location>
        <begin position="70"/>
        <end position="185"/>
    </location>
</feature>
<dbReference type="GO" id="GO:0046872">
    <property type="term" value="F:metal ion binding"/>
    <property type="evidence" value="ECO:0007669"/>
    <property type="project" value="UniProtKB-KW"/>
</dbReference>
<dbReference type="PROSITE" id="PS50846">
    <property type="entry name" value="HMA_2"/>
    <property type="match status" value="1"/>
</dbReference>
<dbReference type="PANTHER" id="PTHR45868:SF74">
    <property type="entry name" value="HEAVY METAL-ASSOCIATED ISOPRENYLATED PLANT PROTEIN 33"/>
    <property type="match status" value="1"/>
</dbReference>
<evidence type="ECO:0000256" key="3">
    <source>
        <dbReference type="ARBA" id="ARBA00022723"/>
    </source>
</evidence>
<dbReference type="GO" id="GO:0016020">
    <property type="term" value="C:membrane"/>
    <property type="evidence" value="ECO:0007669"/>
    <property type="project" value="UniProtKB-SubCell"/>
</dbReference>
<feature type="region of interest" description="Disordered" evidence="6">
    <location>
        <begin position="345"/>
        <end position="445"/>
    </location>
</feature>
<reference evidence="8" key="2">
    <citation type="submission" date="2022-03" db="EMBL/GenBank/DDBJ databases">
        <title>Draft title - Genomic analysis of global carrot germplasm unveils the trajectory of domestication and the origin of high carotenoid orange carrot.</title>
        <authorList>
            <person name="Iorizzo M."/>
            <person name="Ellison S."/>
            <person name="Senalik D."/>
            <person name="Macko-Podgorni A."/>
            <person name="Grzebelus D."/>
            <person name="Bostan H."/>
            <person name="Rolling W."/>
            <person name="Curaba J."/>
            <person name="Simon P."/>
        </authorList>
    </citation>
    <scope>NUCLEOTIDE SEQUENCE</scope>
    <source>
        <tissue evidence="8">Leaf</tissue>
    </source>
</reference>
<keyword evidence="4" id="KW-0449">Lipoprotein</keyword>
<feature type="domain" description="HMA" evidence="7">
    <location>
        <begin position="9"/>
        <end position="72"/>
    </location>
</feature>
<name>A0AAF0W8K1_DAUCS</name>
<evidence type="ECO:0000259" key="7">
    <source>
        <dbReference type="PROSITE" id="PS50846"/>
    </source>
</evidence>
<evidence type="ECO:0000256" key="2">
    <source>
        <dbReference type="ARBA" id="ARBA00022481"/>
    </source>
</evidence>
<keyword evidence="4" id="KW-0636">Prenylation</keyword>
<dbReference type="EMBL" id="CP093343">
    <property type="protein sequence ID" value="WOG83335.1"/>
    <property type="molecule type" value="Genomic_DNA"/>
</dbReference>
<organism evidence="8 9">
    <name type="scientific">Daucus carota subsp. sativus</name>
    <name type="common">Carrot</name>
    <dbReference type="NCBI Taxonomy" id="79200"/>
    <lineage>
        <taxon>Eukaryota</taxon>
        <taxon>Viridiplantae</taxon>
        <taxon>Streptophyta</taxon>
        <taxon>Embryophyta</taxon>
        <taxon>Tracheophyta</taxon>
        <taxon>Spermatophyta</taxon>
        <taxon>Magnoliopsida</taxon>
        <taxon>eudicotyledons</taxon>
        <taxon>Gunneridae</taxon>
        <taxon>Pentapetalae</taxon>
        <taxon>asterids</taxon>
        <taxon>campanulids</taxon>
        <taxon>Apiales</taxon>
        <taxon>Apiaceae</taxon>
        <taxon>Apioideae</taxon>
        <taxon>Scandiceae</taxon>
        <taxon>Daucinae</taxon>
        <taxon>Daucus</taxon>
        <taxon>Daucus sect. Daucus</taxon>
    </lineage>
</organism>
<dbReference type="FunFam" id="3.30.70.100:FF:000008">
    <property type="entry name" value="Copper transport protein ATOX1"/>
    <property type="match status" value="1"/>
</dbReference>
<dbReference type="InterPro" id="IPR006121">
    <property type="entry name" value="HMA_dom"/>
</dbReference>
<feature type="compositionally biased region" description="Polar residues" evidence="6">
    <location>
        <begin position="79"/>
        <end position="89"/>
    </location>
</feature>
<evidence type="ECO:0000256" key="5">
    <source>
        <dbReference type="ARBA" id="ARBA00024045"/>
    </source>
</evidence>
<dbReference type="InterPro" id="IPR036163">
    <property type="entry name" value="HMA_dom_sf"/>
</dbReference>
<dbReference type="CDD" id="cd00371">
    <property type="entry name" value="HMA"/>
    <property type="match status" value="1"/>
</dbReference>
<feature type="compositionally biased region" description="Low complexity" evidence="6">
    <location>
        <begin position="162"/>
        <end position="185"/>
    </location>
</feature>
<protein>
    <recommendedName>
        <fullName evidence="7">HMA domain-containing protein</fullName>
    </recommendedName>
</protein>
<proteinExistence type="inferred from homology"/>
<accession>A0AAF0W8K1</accession>
<sequence length="584" mass="61277">MSTQEIVKIKVCALRVSIHCDGCQKKVKKVLQKIEGVYKVSIDSEQGKVTVSGDFDPEILIKKLKKHGKRAELWDAPKPNTNGEQTQQPIVKDMQLDNGKEGKNGSGSGPNGETIQQQQPQRGGQQQIPNQQRMLQAPTQQPMERPAQQQIQRTPNQPPQQLPKLLNPNQQQVATQQPQQQALSQQQIQQLRQLQGVQQEGSNQQQRQPLQQLPQMIGLQDVKVPGPNPNQQAARLDGPKGDESSDDDSEEYDEEEESEEEDVLPPLPQLNKMKPVMGNAQGSGQMPPSLRMNPGMNLGQQLPPQMMRAGPSGNGAPNGGNGASIGANGGGNIIPVAVNAGSSNNGLGGRTGGGGSLGGSNQIPGASGVGNIPLQMNAGSAGDGSGGKKGDGTGAGAEAGANQNSGTGGGPANVSGGGPNKNGGDGGPQKNASGGGAGGGNAGHEQRNEVHVMPSMMGMRGGAGGLAGQMHNLRPTGQMGPMGMGPPTAIQGVPATVPGGNYFPGSGAEATQLNPYHQQQHHQMAGMMMNQPRDYNERFQPMVHAQAPPDVNYMPPYPYHQIPQQLGPYNNYFSEENPASCSIM</sequence>
<keyword evidence="9" id="KW-1185">Reference proteome</keyword>
<dbReference type="SUPFAM" id="SSF55008">
    <property type="entry name" value="HMA, heavy metal-associated domain"/>
    <property type="match status" value="1"/>
</dbReference>
<feature type="compositionally biased region" description="Polar residues" evidence="6">
    <location>
        <begin position="137"/>
        <end position="154"/>
    </location>
</feature>
<comment type="subcellular location">
    <subcellularLocation>
        <location evidence="1">Membrane</location>
        <topology evidence="1">Peripheral membrane protein</topology>
    </subcellularLocation>
</comment>
<keyword evidence="2" id="KW-0488">Methylation</keyword>
<evidence type="ECO:0000313" key="8">
    <source>
        <dbReference type="EMBL" id="WOG83335.1"/>
    </source>
</evidence>
<dbReference type="Proteomes" id="UP000077755">
    <property type="component" value="Chromosome 1"/>
</dbReference>
<feature type="compositionally biased region" description="Low complexity" evidence="6">
    <location>
        <begin position="111"/>
        <end position="133"/>
    </location>
</feature>
<evidence type="ECO:0000256" key="4">
    <source>
        <dbReference type="ARBA" id="ARBA00023289"/>
    </source>
</evidence>
<feature type="compositionally biased region" description="Gly residues" evidence="6">
    <location>
        <begin position="406"/>
        <end position="442"/>
    </location>
</feature>
<keyword evidence="3" id="KW-0479">Metal-binding</keyword>
<feature type="compositionally biased region" description="Acidic residues" evidence="6">
    <location>
        <begin position="244"/>
        <end position="263"/>
    </location>
</feature>
<feature type="region of interest" description="Disordered" evidence="6">
    <location>
        <begin position="220"/>
        <end position="271"/>
    </location>
</feature>
<dbReference type="PANTHER" id="PTHR45868">
    <property type="entry name" value="HEAVY METAL-ASSOCIATED ISOPRENYLATED PLANT PROTEIN 33-RELATED"/>
    <property type="match status" value="1"/>
</dbReference>
<reference evidence="8" key="1">
    <citation type="journal article" date="2016" name="Nat. Genet.">
        <title>A high-quality carrot genome assembly provides new insights into carotenoid accumulation and asterid genome evolution.</title>
        <authorList>
            <person name="Iorizzo M."/>
            <person name="Ellison S."/>
            <person name="Senalik D."/>
            <person name="Zeng P."/>
            <person name="Satapoomin P."/>
            <person name="Huang J."/>
            <person name="Bowman M."/>
            <person name="Iovene M."/>
            <person name="Sanseverino W."/>
            <person name="Cavagnaro P."/>
            <person name="Yildiz M."/>
            <person name="Macko-Podgorni A."/>
            <person name="Moranska E."/>
            <person name="Grzebelus E."/>
            <person name="Grzebelus D."/>
            <person name="Ashrafi H."/>
            <person name="Zheng Z."/>
            <person name="Cheng S."/>
            <person name="Spooner D."/>
            <person name="Van Deynze A."/>
            <person name="Simon P."/>
        </authorList>
    </citation>
    <scope>NUCLEOTIDE SEQUENCE</scope>
    <source>
        <tissue evidence="8">Leaf</tissue>
    </source>
</reference>
<dbReference type="GO" id="GO:0009626">
    <property type="term" value="P:plant-type hypersensitive response"/>
    <property type="evidence" value="ECO:0007669"/>
    <property type="project" value="UniProtKB-KW"/>
</dbReference>